<evidence type="ECO:0000313" key="3">
    <source>
        <dbReference type="Proteomes" id="UP001233999"/>
    </source>
</evidence>
<dbReference type="InterPro" id="IPR013788">
    <property type="entry name" value="Hemocyanin/hexamerin"/>
</dbReference>
<feature type="domain" description="Hemocyanin C-terminal" evidence="1">
    <location>
        <begin position="1"/>
        <end position="138"/>
    </location>
</feature>
<accession>A0AAD7Z5P0</accession>
<dbReference type="Gene3D" id="2.60.40.1520">
    <property type="entry name" value="Hemocyanin, C-terminal domain"/>
    <property type="match status" value="1"/>
</dbReference>
<dbReference type="GO" id="GO:0005615">
    <property type="term" value="C:extracellular space"/>
    <property type="evidence" value="ECO:0007669"/>
    <property type="project" value="UniProtKB-ARBA"/>
</dbReference>
<keyword evidence="3" id="KW-1185">Reference proteome</keyword>
<protein>
    <recommendedName>
        <fullName evidence="1">Hemocyanin C-terminal domain-containing protein</fullName>
    </recommendedName>
</protein>
<dbReference type="Pfam" id="PF03723">
    <property type="entry name" value="Hemocyanin_C"/>
    <property type="match status" value="1"/>
</dbReference>
<dbReference type="InterPro" id="IPR005203">
    <property type="entry name" value="Hemocyanin_C"/>
</dbReference>
<dbReference type="PANTHER" id="PTHR11511">
    <property type="entry name" value="LARVAL STORAGE PROTEIN/PHENOLOXIDASE"/>
    <property type="match status" value="1"/>
</dbReference>
<comment type="caution">
    <text evidence="2">The sequence shown here is derived from an EMBL/GenBank/DDBJ whole genome shotgun (WGS) entry which is preliminary data.</text>
</comment>
<dbReference type="SUPFAM" id="SSF81296">
    <property type="entry name" value="E set domains"/>
    <property type="match status" value="1"/>
</dbReference>
<gene>
    <name evidence="2" type="ORF">L9F63_008526</name>
</gene>
<dbReference type="Proteomes" id="UP001233999">
    <property type="component" value="Unassembled WGS sequence"/>
</dbReference>
<name>A0AAD7Z5P0_DIPPU</name>
<dbReference type="InterPro" id="IPR014756">
    <property type="entry name" value="Ig_E-set"/>
</dbReference>
<reference evidence="2" key="2">
    <citation type="submission" date="2023-05" db="EMBL/GenBank/DDBJ databases">
        <authorList>
            <person name="Fouks B."/>
        </authorList>
    </citation>
    <scope>NUCLEOTIDE SEQUENCE</scope>
    <source>
        <strain evidence="2">Stay&amp;Tobe</strain>
        <tissue evidence="2">Testes</tissue>
    </source>
</reference>
<sequence length="140" mass="16782">LSFDGVKIDNVEVEKLHTFFELHDYSINQAVDIGKLEQGVYVDVSVRKYRINHKPFTYKIDFTSDKDAHAYVRVYLAPKYNYLGREFELDERRKYVVEIDQFPYHMKAGKNVIERNSHDSSVVTREEESYRKQYYRINDV</sequence>
<dbReference type="EMBL" id="JASPKZ010010655">
    <property type="protein sequence ID" value="KAJ9574112.1"/>
    <property type="molecule type" value="Genomic_DNA"/>
</dbReference>
<dbReference type="PANTHER" id="PTHR11511:SF5">
    <property type="entry name" value="FAT-BODY PROTEIN 1-RELATED"/>
    <property type="match status" value="1"/>
</dbReference>
<organism evidence="2 3">
    <name type="scientific">Diploptera punctata</name>
    <name type="common">Pacific beetle cockroach</name>
    <dbReference type="NCBI Taxonomy" id="6984"/>
    <lineage>
        <taxon>Eukaryota</taxon>
        <taxon>Metazoa</taxon>
        <taxon>Ecdysozoa</taxon>
        <taxon>Arthropoda</taxon>
        <taxon>Hexapoda</taxon>
        <taxon>Insecta</taxon>
        <taxon>Pterygota</taxon>
        <taxon>Neoptera</taxon>
        <taxon>Polyneoptera</taxon>
        <taxon>Dictyoptera</taxon>
        <taxon>Blattodea</taxon>
        <taxon>Blaberoidea</taxon>
        <taxon>Blaberidae</taxon>
        <taxon>Diplopterinae</taxon>
        <taxon>Diploptera</taxon>
    </lineage>
</organism>
<evidence type="ECO:0000259" key="1">
    <source>
        <dbReference type="Pfam" id="PF03723"/>
    </source>
</evidence>
<dbReference type="InterPro" id="IPR037020">
    <property type="entry name" value="Hemocyanin_C_sf"/>
</dbReference>
<proteinExistence type="predicted"/>
<evidence type="ECO:0000313" key="2">
    <source>
        <dbReference type="EMBL" id="KAJ9574112.1"/>
    </source>
</evidence>
<feature type="non-terminal residue" evidence="2">
    <location>
        <position position="140"/>
    </location>
</feature>
<dbReference type="AlphaFoldDB" id="A0AAD7Z5P0"/>
<reference evidence="2" key="1">
    <citation type="journal article" date="2023" name="IScience">
        <title>Live-bearing cockroach genome reveals convergent evolutionary mechanisms linked to viviparity in insects and beyond.</title>
        <authorList>
            <person name="Fouks B."/>
            <person name="Harrison M.C."/>
            <person name="Mikhailova A.A."/>
            <person name="Marchal E."/>
            <person name="English S."/>
            <person name="Carruthers M."/>
            <person name="Jennings E.C."/>
            <person name="Chiamaka E.L."/>
            <person name="Frigard R.A."/>
            <person name="Pippel M."/>
            <person name="Attardo G.M."/>
            <person name="Benoit J.B."/>
            <person name="Bornberg-Bauer E."/>
            <person name="Tobe S.S."/>
        </authorList>
    </citation>
    <scope>NUCLEOTIDE SEQUENCE</scope>
    <source>
        <strain evidence="2">Stay&amp;Tobe</strain>
    </source>
</reference>